<dbReference type="PANTHER" id="PTHR10953:SF102">
    <property type="entry name" value="ADENYLYLTRANSFERASE AND SULFURTRANSFERASE MOCS3"/>
    <property type="match status" value="1"/>
</dbReference>
<evidence type="ECO:0000313" key="3">
    <source>
        <dbReference type="Proteomes" id="UP001442841"/>
    </source>
</evidence>
<proteinExistence type="predicted"/>
<gene>
    <name evidence="2" type="primary">moeB</name>
    <name evidence="2" type="ORF">AADG42_08160</name>
</gene>
<dbReference type="Gene3D" id="3.40.250.10">
    <property type="entry name" value="Rhodanese-like domain"/>
    <property type="match status" value="1"/>
</dbReference>
<protein>
    <submittedName>
        <fullName evidence="2">Molybdopterin-synthase adenylyltransferase MoeB</fullName>
    </submittedName>
</protein>
<name>A0ABZ3FMK4_9ACTN</name>
<keyword evidence="3" id="KW-1185">Reference proteome</keyword>
<dbReference type="CDD" id="cd00757">
    <property type="entry name" value="ThiF_MoeB_HesA_family"/>
    <property type="match status" value="1"/>
</dbReference>
<dbReference type="InterPro" id="IPR000594">
    <property type="entry name" value="ThiF_NAD_FAD-bd"/>
</dbReference>
<reference evidence="2 3" key="1">
    <citation type="submission" date="2024-04" db="EMBL/GenBank/DDBJ databases">
        <title>Isolation of an actinomycete strain from pig manure.</title>
        <authorList>
            <person name="Gong T."/>
            <person name="Yu Z."/>
            <person name="An M."/>
            <person name="Wei C."/>
            <person name="Yang W."/>
            <person name="Liu L."/>
        </authorList>
    </citation>
    <scope>NUCLEOTIDE SEQUENCE [LARGE SCALE GENOMIC DNA]</scope>
    <source>
        <strain evidence="2 3">ZF39</strain>
    </source>
</reference>
<evidence type="ECO:0000259" key="1">
    <source>
        <dbReference type="PROSITE" id="PS50206"/>
    </source>
</evidence>
<dbReference type="GO" id="GO:0016779">
    <property type="term" value="F:nucleotidyltransferase activity"/>
    <property type="evidence" value="ECO:0007669"/>
    <property type="project" value="UniProtKB-KW"/>
</dbReference>
<dbReference type="PANTHER" id="PTHR10953">
    <property type="entry name" value="UBIQUITIN-ACTIVATING ENZYME E1"/>
    <property type="match status" value="1"/>
</dbReference>
<dbReference type="RefSeq" id="WP_425308719.1">
    <property type="nucleotide sequence ID" value="NZ_CP154795.1"/>
</dbReference>
<dbReference type="NCBIfam" id="NF004281">
    <property type="entry name" value="PRK05690.1"/>
    <property type="match status" value="1"/>
</dbReference>
<feature type="domain" description="Rhodanese" evidence="1">
    <location>
        <begin position="299"/>
        <end position="387"/>
    </location>
</feature>
<dbReference type="PROSITE" id="PS50206">
    <property type="entry name" value="RHODANESE_3"/>
    <property type="match status" value="1"/>
</dbReference>
<dbReference type="Gene3D" id="3.40.50.720">
    <property type="entry name" value="NAD(P)-binding Rossmann-like Domain"/>
    <property type="match status" value="1"/>
</dbReference>
<dbReference type="CDD" id="cd00158">
    <property type="entry name" value="RHOD"/>
    <property type="match status" value="1"/>
</dbReference>
<dbReference type="Pfam" id="PF00581">
    <property type="entry name" value="Rhodanese"/>
    <property type="match status" value="1"/>
</dbReference>
<dbReference type="InterPro" id="IPR035985">
    <property type="entry name" value="Ubiquitin-activating_enz"/>
</dbReference>
<dbReference type="SUPFAM" id="SSF69572">
    <property type="entry name" value="Activating enzymes of the ubiquitin-like proteins"/>
    <property type="match status" value="1"/>
</dbReference>
<evidence type="ECO:0000313" key="2">
    <source>
        <dbReference type="EMBL" id="XAN07268.1"/>
    </source>
</evidence>
<dbReference type="InterPro" id="IPR036873">
    <property type="entry name" value="Rhodanese-like_dom_sf"/>
</dbReference>
<dbReference type="Proteomes" id="UP001442841">
    <property type="component" value="Chromosome"/>
</dbReference>
<accession>A0ABZ3FMK4</accession>
<dbReference type="Pfam" id="PF00899">
    <property type="entry name" value="ThiF"/>
    <property type="match status" value="1"/>
</dbReference>
<sequence>MQLSPLVDPGADLTDEEVRRYARHLILPEVGRQGQRRLKNARVLMVGAGGLGSPGLLYLAAAGVGTIGIIDFDVVDESNLHRQVIHRTGDIGRAKVESAAEAVARVNPLVQVIRHAERLDATTAPGIIEGYDLVVDGTDNFPTRYLVNDVCGLLGKPHVWASIFRFDGQLSVFWAGRGPCYRCLFPTPPPPGAVPSCAEGGVLGVLPGLLGTAQANEAIKLIVGMGDPLVGRVAIHDSLRATWQEIGVRADPRCALCGESPTVTEPIDYVAFCAGPAVATDEGPLPEVSPRELAALLVSDERVTLVDVREPHEREINRIDRAIGVPKGLFETGEAWAILPDGPLIVHCKSGARSAQVLRTLTAAGREARHLAGGIDAWIEEIQPDLARY</sequence>
<organism evidence="2 3">
    <name type="scientific">Ammonicoccus fulvus</name>
    <dbReference type="NCBI Taxonomy" id="3138240"/>
    <lineage>
        <taxon>Bacteria</taxon>
        <taxon>Bacillati</taxon>
        <taxon>Actinomycetota</taxon>
        <taxon>Actinomycetes</taxon>
        <taxon>Propionibacteriales</taxon>
        <taxon>Propionibacteriaceae</taxon>
        <taxon>Ammonicoccus</taxon>
    </lineage>
</organism>
<dbReference type="InterPro" id="IPR001763">
    <property type="entry name" value="Rhodanese-like_dom"/>
</dbReference>
<dbReference type="EMBL" id="CP154795">
    <property type="protein sequence ID" value="XAN07268.1"/>
    <property type="molecule type" value="Genomic_DNA"/>
</dbReference>
<dbReference type="SMART" id="SM00450">
    <property type="entry name" value="RHOD"/>
    <property type="match status" value="1"/>
</dbReference>
<keyword evidence="2" id="KW-0808">Transferase</keyword>
<keyword evidence="2" id="KW-0548">Nucleotidyltransferase</keyword>
<dbReference type="InterPro" id="IPR045886">
    <property type="entry name" value="ThiF/MoeB/HesA"/>
</dbReference>